<comment type="caution">
    <text evidence="3">The sequence shown here is derived from an EMBL/GenBank/DDBJ whole genome shotgun (WGS) entry which is preliminary data.</text>
</comment>
<keyword evidence="2" id="KW-1133">Transmembrane helix</keyword>
<gene>
    <name evidence="3" type="ORF">ODALV1_LOCUS15276</name>
</gene>
<feature type="compositionally biased region" description="Polar residues" evidence="1">
    <location>
        <begin position="77"/>
        <end position="86"/>
    </location>
</feature>
<feature type="region of interest" description="Disordered" evidence="1">
    <location>
        <begin position="121"/>
        <end position="144"/>
    </location>
</feature>
<feature type="compositionally biased region" description="Low complexity" evidence="1">
    <location>
        <begin position="28"/>
        <end position="56"/>
    </location>
</feature>
<feature type="compositionally biased region" description="Basic residues" evidence="1">
    <location>
        <begin position="128"/>
        <end position="141"/>
    </location>
</feature>
<keyword evidence="4" id="KW-1185">Reference proteome</keyword>
<accession>A0ABP1QUC5</accession>
<organism evidence="3 4">
    <name type="scientific">Orchesella dallaii</name>
    <dbReference type="NCBI Taxonomy" id="48710"/>
    <lineage>
        <taxon>Eukaryota</taxon>
        <taxon>Metazoa</taxon>
        <taxon>Ecdysozoa</taxon>
        <taxon>Arthropoda</taxon>
        <taxon>Hexapoda</taxon>
        <taxon>Collembola</taxon>
        <taxon>Entomobryomorpha</taxon>
        <taxon>Entomobryoidea</taxon>
        <taxon>Orchesellidae</taxon>
        <taxon>Orchesellinae</taxon>
        <taxon>Orchesella</taxon>
    </lineage>
</organism>
<evidence type="ECO:0000313" key="4">
    <source>
        <dbReference type="Proteomes" id="UP001642540"/>
    </source>
</evidence>
<protein>
    <submittedName>
        <fullName evidence="3">Uncharacterized protein</fullName>
    </submittedName>
</protein>
<keyword evidence="2" id="KW-0472">Membrane</keyword>
<sequence length="392" mass="41988">MDQWRQRTCSTCFVCKITTHMMSPTAVSGLGKTGSSSSGGKDSSSRGSAGSSSSSMDESDASSHHHNYHRHHRHSPFTASGKSQPHSSSSNYPSTSTYNTYPDYSSPLSFSNPDTEYGGLALATGHGGGHHGGGHGGGHAHGHGDAYGHGHTTYYKTVNKIDQSSLGLLGLLGLLSLLSNVLLLLTTTARTTTAAAGGGMRRTEDVLQFRKKRDTIMLLKMADEDEHELSRRSVVGHLSHLILPSLNVIGHAKDGRIPLNCTYQEICKTNKVLVQVFGVDEGRPVASVMSTAITRLLANNDRIKSFNKRDNIMQKSIGAPLVFIEKLLAEAGLAGRNGKDCEIAYPTCAALSTQEEDDGLSLKDGIKRREPLQVPLLITPERASAIILGQQS</sequence>
<dbReference type="EMBL" id="CAXLJM020000046">
    <property type="protein sequence ID" value="CAL8111699.1"/>
    <property type="molecule type" value="Genomic_DNA"/>
</dbReference>
<name>A0ABP1QUC5_9HEXA</name>
<feature type="compositionally biased region" description="Basic residues" evidence="1">
    <location>
        <begin position="64"/>
        <end position="75"/>
    </location>
</feature>
<dbReference type="Proteomes" id="UP001642540">
    <property type="component" value="Unassembled WGS sequence"/>
</dbReference>
<reference evidence="3 4" key="1">
    <citation type="submission" date="2024-08" db="EMBL/GenBank/DDBJ databases">
        <authorList>
            <person name="Cucini C."/>
            <person name="Frati F."/>
        </authorList>
    </citation>
    <scope>NUCLEOTIDE SEQUENCE [LARGE SCALE GENOMIC DNA]</scope>
</reference>
<feature type="region of interest" description="Disordered" evidence="1">
    <location>
        <begin position="25"/>
        <end position="95"/>
    </location>
</feature>
<proteinExistence type="predicted"/>
<keyword evidence="2" id="KW-0812">Transmembrane</keyword>
<evidence type="ECO:0000256" key="2">
    <source>
        <dbReference type="SAM" id="Phobius"/>
    </source>
</evidence>
<evidence type="ECO:0000313" key="3">
    <source>
        <dbReference type="EMBL" id="CAL8111699.1"/>
    </source>
</evidence>
<evidence type="ECO:0000256" key="1">
    <source>
        <dbReference type="SAM" id="MobiDB-lite"/>
    </source>
</evidence>
<feature type="transmembrane region" description="Helical" evidence="2">
    <location>
        <begin position="166"/>
        <end position="185"/>
    </location>
</feature>